<dbReference type="Pfam" id="PF04773">
    <property type="entry name" value="FecR"/>
    <property type="match status" value="1"/>
</dbReference>
<dbReference type="EMBL" id="CP042239">
    <property type="protein sequence ID" value="QDX26881.1"/>
    <property type="molecule type" value="Genomic_DNA"/>
</dbReference>
<reference evidence="4 5" key="1">
    <citation type="submission" date="2019-07" db="EMBL/GenBank/DDBJ databases">
        <title>Sphingomonas alkalisoli sp. nov., isolated from rhizosphere soil of Suaedae salsa.</title>
        <authorList>
            <person name="Zhang H."/>
            <person name="Xu L."/>
            <person name="Zhang J.-X."/>
            <person name="Sun J.-Q."/>
        </authorList>
    </citation>
    <scope>NUCLEOTIDE SEQUENCE [LARGE SCALE GENOMIC DNA]</scope>
    <source>
        <strain evidence="4 5">XS-10</strain>
    </source>
</reference>
<dbReference type="InterPro" id="IPR032623">
    <property type="entry name" value="FecR_N"/>
</dbReference>
<dbReference type="AlphaFoldDB" id="A0A518RHG7"/>
<keyword evidence="1" id="KW-0472">Membrane</keyword>
<evidence type="ECO:0000259" key="2">
    <source>
        <dbReference type="Pfam" id="PF04773"/>
    </source>
</evidence>
<name>A0A518RHG7_9SPHN</name>
<keyword evidence="1" id="KW-0812">Transmembrane</keyword>
<gene>
    <name evidence="4" type="ORF">FPZ54_13270</name>
</gene>
<dbReference type="PIRSF" id="PIRSF018266">
    <property type="entry name" value="FecR"/>
    <property type="match status" value="1"/>
</dbReference>
<evidence type="ECO:0000259" key="3">
    <source>
        <dbReference type="Pfam" id="PF16220"/>
    </source>
</evidence>
<accession>A0A518RHG7</accession>
<dbReference type="KEGG" id="ssua:FPZ54_13270"/>
<evidence type="ECO:0000313" key="5">
    <source>
        <dbReference type="Proteomes" id="UP000318055"/>
    </source>
</evidence>
<keyword evidence="1" id="KW-1133">Transmembrane helix</keyword>
<protein>
    <submittedName>
        <fullName evidence="4">DUF4880 domain-containing protein</fullName>
    </submittedName>
</protein>
<dbReference type="Gene3D" id="2.60.120.1440">
    <property type="match status" value="1"/>
</dbReference>
<proteinExistence type="predicted"/>
<sequence length="324" mass="34665">MTTACEQAADWFARMRGPDAEAHRAAFEQWLAADPRHPEAYAVLESAWQETAVSGETKFADDRALEQYGPVFGLIMPRVAVAAAAAAAALLVVLLWPAAQSSVSPQAAMAQPMQTALGEIRTIDLPDGSKITLDTDSQVKVSFAEDVRSVELVRGRARFEVLPDPSRTFIVDAGNRQVAAREGRFDAAVLPGRVCVSAWRGPIDIRDRGAPITSAALFRLTPGQSLDFVPGESSAPQARPADKGSEQWPAGMLVFHSTPLSDVLAETNRYSRKRILLGDPSLGALRVTGTFRPLPVDALATSLAAAFDLRTGAAPDGNIVLKRP</sequence>
<keyword evidence="5" id="KW-1185">Reference proteome</keyword>
<dbReference type="InterPro" id="IPR006860">
    <property type="entry name" value="FecR"/>
</dbReference>
<organism evidence="4 5">
    <name type="scientific">Sphingomonas suaedae</name>
    <dbReference type="NCBI Taxonomy" id="2599297"/>
    <lineage>
        <taxon>Bacteria</taxon>
        <taxon>Pseudomonadati</taxon>
        <taxon>Pseudomonadota</taxon>
        <taxon>Alphaproteobacteria</taxon>
        <taxon>Sphingomonadales</taxon>
        <taxon>Sphingomonadaceae</taxon>
        <taxon>Sphingomonas</taxon>
    </lineage>
</organism>
<feature type="domain" description="FecR N-terminal" evidence="3">
    <location>
        <begin position="6"/>
        <end position="45"/>
    </location>
</feature>
<dbReference type="RefSeq" id="WP_145847927.1">
    <property type="nucleotide sequence ID" value="NZ_CP042239.1"/>
</dbReference>
<evidence type="ECO:0000313" key="4">
    <source>
        <dbReference type="EMBL" id="QDX26881.1"/>
    </source>
</evidence>
<evidence type="ECO:0000256" key="1">
    <source>
        <dbReference type="SAM" id="Phobius"/>
    </source>
</evidence>
<feature type="domain" description="FecR protein" evidence="2">
    <location>
        <begin position="113"/>
        <end position="201"/>
    </location>
</feature>
<dbReference type="InterPro" id="IPR012373">
    <property type="entry name" value="Ferrdict_sens_TM"/>
</dbReference>
<dbReference type="Pfam" id="PF16220">
    <property type="entry name" value="DUF4880"/>
    <property type="match status" value="1"/>
</dbReference>
<dbReference type="OrthoDB" id="7492241at2"/>
<dbReference type="PANTHER" id="PTHR30273">
    <property type="entry name" value="PERIPLASMIC SIGNAL SENSOR AND SIGMA FACTOR ACTIVATOR FECR-RELATED"/>
    <property type="match status" value="1"/>
</dbReference>
<dbReference type="PANTHER" id="PTHR30273:SF2">
    <property type="entry name" value="PROTEIN FECR"/>
    <property type="match status" value="1"/>
</dbReference>
<feature type="transmembrane region" description="Helical" evidence="1">
    <location>
        <begin position="79"/>
        <end position="99"/>
    </location>
</feature>
<dbReference type="Proteomes" id="UP000318055">
    <property type="component" value="Chromosome"/>
</dbReference>
<dbReference type="GO" id="GO:0016989">
    <property type="term" value="F:sigma factor antagonist activity"/>
    <property type="evidence" value="ECO:0007669"/>
    <property type="project" value="TreeGrafter"/>
</dbReference>